<dbReference type="SUPFAM" id="SSF54909">
    <property type="entry name" value="Dimeric alpha+beta barrel"/>
    <property type="match status" value="1"/>
</dbReference>
<gene>
    <name evidence="1" type="ORF">A1O5_04057</name>
</gene>
<dbReference type="AlphaFoldDB" id="W9XRJ5"/>
<protein>
    <recommendedName>
        <fullName evidence="3">ABM domain-containing protein</fullName>
    </recommendedName>
</protein>
<accession>W9XRJ5</accession>
<dbReference type="eggNOG" id="ENOG502SEJ8">
    <property type="taxonomic scope" value="Eukaryota"/>
</dbReference>
<dbReference type="HOGENOM" id="CLU_062848_1_0_1"/>
<sequence>MAVTELARLSLQSGTKASSPSLRANLARAKDVMEKASGFEFWYYHCVEEPHVIFILGSWPSVDFHMHGFIPGSQNQELLAQLKDQVTVDWMFHLDIDQNTQSLPLNQEVLAIDRHTVKDGDKERFQATFEDHSQTLKSFGGETGRVVGGWRIDRGYDPSIEGENPQEQYVLFTSWDSMGQHLGLANTEGFQKSYSQIRNHMGERDIKHAKVMRVEEMGK</sequence>
<evidence type="ECO:0000313" key="1">
    <source>
        <dbReference type="EMBL" id="EXJ72909.1"/>
    </source>
</evidence>
<dbReference type="PANTHER" id="PTHR42052:SF1">
    <property type="entry name" value="ABM DOMAIN-CONTAINING PROTEIN"/>
    <property type="match status" value="1"/>
</dbReference>
<dbReference type="Gene3D" id="3.30.70.100">
    <property type="match status" value="2"/>
</dbReference>
<dbReference type="RefSeq" id="XP_007742856.1">
    <property type="nucleotide sequence ID" value="XM_007744666.1"/>
</dbReference>
<dbReference type="GeneID" id="19188783"/>
<evidence type="ECO:0000313" key="2">
    <source>
        <dbReference type="Proteomes" id="UP000019471"/>
    </source>
</evidence>
<evidence type="ECO:0008006" key="3">
    <source>
        <dbReference type="Google" id="ProtNLM"/>
    </source>
</evidence>
<organism evidence="1 2">
    <name type="scientific">Cladophialophora psammophila CBS 110553</name>
    <dbReference type="NCBI Taxonomy" id="1182543"/>
    <lineage>
        <taxon>Eukaryota</taxon>
        <taxon>Fungi</taxon>
        <taxon>Dikarya</taxon>
        <taxon>Ascomycota</taxon>
        <taxon>Pezizomycotina</taxon>
        <taxon>Eurotiomycetes</taxon>
        <taxon>Chaetothyriomycetidae</taxon>
        <taxon>Chaetothyriales</taxon>
        <taxon>Herpotrichiellaceae</taxon>
        <taxon>Cladophialophora</taxon>
    </lineage>
</organism>
<dbReference type="OrthoDB" id="3542212at2759"/>
<name>W9XRJ5_9EURO</name>
<keyword evidence="2" id="KW-1185">Reference proteome</keyword>
<dbReference type="PANTHER" id="PTHR42052">
    <property type="entry name" value="ABM DOMAIN-CONTAINING PROTEIN"/>
    <property type="match status" value="1"/>
</dbReference>
<reference evidence="1 2" key="1">
    <citation type="submission" date="2013-03" db="EMBL/GenBank/DDBJ databases">
        <title>The Genome Sequence of Cladophialophora psammophila CBS 110553.</title>
        <authorList>
            <consortium name="The Broad Institute Genomics Platform"/>
            <person name="Cuomo C."/>
            <person name="de Hoog S."/>
            <person name="Gorbushina A."/>
            <person name="Walker B."/>
            <person name="Young S.K."/>
            <person name="Zeng Q."/>
            <person name="Gargeya S."/>
            <person name="Fitzgerald M."/>
            <person name="Haas B."/>
            <person name="Abouelleil A."/>
            <person name="Allen A.W."/>
            <person name="Alvarado L."/>
            <person name="Arachchi H.M."/>
            <person name="Berlin A.M."/>
            <person name="Chapman S.B."/>
            <person name="Gainer-Dewar J."/>
            <person name="Goldberg J."/>
            <person name="Griggs A."/>
            <person name="Gujja S."/>
            <person name="Hansen M."/>
            <person name="Howarth C."/>
            <person name="Imamovic A."/>
            <person name="Ireland A."/>
            <person name="Larimer J."/>
            <person name="McCowan C."/>
            <person name="Murphy C."/>
            <person name="Pearson M."/>
            <person name="Poon T.W."/>
            <person name="Priest M."/>
            <person name="Roberts A."/>
            <person name="Saif S."/>
            <person name="Shea T."/>
            <person name="Sisk P."/>
            <person name="Sykes S."/>
            <person name="Wortman J."/>
            <person name="Nusbaum C."/>
            <person name="Birren B."/>
        </authorList>
    </citation>
    <scope>NUCLEOTIDE SEQUENCE [LARGE SCALE GENOMIC DNA]</scope>
    <source>
        <strain evidence="1 2">CBS 110553</strain>
    </source>
</reference>
<dbReference type="Proteomes" id="UP000019471">
    <property type="component" value="Unassembled WGS sequence"/>
</dbReference>
<comment type="caution">
    <text evidence="1">The sequence shown here is derived from an EMBL/GenBank/DDBJ whole genome shotgun (WGS) entry which is preliminary data.</text>
</comment>
<dbReference type="EMBL" id="AMGX01000005">
    <property type="protein sequence ID" value="EXJ72909.1"/>
    <property type="molecule type" value="Genomic_DNA"/>
</dbReference>
<dbReference type="InterPro" id="IPR011008">
    <property type="entry name" value="Dimeric_a/b-barrel"/>
</dbReference>
<proteinExistence type="predicted"/>